<evidence type="ECO:0000313" key="2">
    <source>
        <dbReference type="Proteomes" id="UP000078389"/>
    </source>
</evidence>
<dbReference type="AlphaFoldDB" id="A0A178I543"/>
<protein>
    <recommendedName>
        <fullName evidence="3">ERF family protein</fullName>
    </recommendedName>
</protein>
<organism evidence="1 2">
    <name type="scientific">Devosia elaeis</name>
    <dbReference type="NCBI Taxonomy" id="1770058"/>
    <lineage>
        <taxon>Bacteria</taxon>
        <taxon>Pseudomonadati</taxon>
        <taxon>Pseudomonadota</taxon>
        <taxon>Alphaproteobacteria</taxon>
        <taxon>Hyphomicrobiales</taxon>
        <taxon>Devosiaceae</taxon>
        <taxon>Devosia</taxon>
    </lineage>
</organism>
<dbReference type="Pfam" id="PF04404">
    <property type="entry name" value="ERF"/>
    <property type="match status" value="1"/>
</dbReference>
<name>A0A178I543_9HYPH</name>
<proteinExistence type="predicted"/>
<dbReference type="InterPro" id="IPR007499">
    <property type="entry name" value="ERF_bacteria_virus"/>
</dbReference>
<keyword evidence="2" id="KW-1185">Reference proteome</keyword>
<evidence type="ECO:0008006" key="3">
    <source>
        <dbReference type="Google" id="ProtNLM"/>
    </source>
</evidence>
<accession>A0A178I543</accession>
<dbReference type="STRING" id="1770058.A3840_00005"/>
<dbReference type="RefSeq" id="WP_067449950.1">
    <property type="nucleotide sequence ID" value="NZ_LVVY01000001.1"/>
</dbReference>
<reference evidence="1 2" key="1">
    <citation type="submission" date="2016-03" db="EMBL/GenBank/DDBJ databases">
        <title>Genome sequencing of Devosia sp. S37.</title>
        <authorList>
            <person name="Mohd Nor M."/>
        </authorList>
    </citation>
    <scope>NUCLEOTIDE SEQUENCE [LARGE SCALE GENOMIC DNA]</scope>
    <source>
        <strain evidence="1 2">S37</strain>
    </source>
</reference>
<dbReference type="Proteomes" id="UP000078389">
    <property type="component" value="Unassembled WGS sequence"/>
</dbReference>
<evidence type="ECO:0000313" key="1">
    <source>
        <dbReference type="EMBL" id="OAM84199.1"/>
    </source>
</evidence>
<gene>
    <name evidence="1" type="ORF">A3840_00005</name>
</gene>
<comment type="caution">
    <text evidence="1">The sequence shown here is derived from an EMBL/GenBank/DDBJ whole genome shotgun (WGS) entry which is preliminary data.</text>
</comment>
<dbReference type="EMBL" id="LVVY01000001">
    <property type="protein sequence ID" value="OAM84199.1"/>
    <property type="molecule type" value="Genomic_DNA"/>
</dbReference>
<sequence>MRPIYTKHGFALSFNDGEGAPADWVRIVCHVTNSGHTRIYHKDMPADGKGAKGGDVMTKTHAVGAAQSYAMRYLLRMIFNVSVGEGDNDGNVAAASPPLTEDQILDLQALVEEYGANAKLLCQRLKVQYLDDLPQSRLKEAEAMIRSKGARS</sequence>